<protein>
    <submittedName>
        <fullName evidence="1">Uncharacterized protein</fullName>
    </submittedName>
</protein>
<sequence>DNFRDSFSSYKQYQKVSLDLAKRQVRRKK</sequence>
<evidence type="ECO:0000313" key="1">
    <source>
        <dbReference type="EMBL" id="SVB97547.1"/>
    </source>
</evidence>
<reference evidence="1" key="1">
    <citation type="submission" date="2018-05" db="EMBL/GenBank/DDBJ databases">
        <authorList>
            <person name="Lanie J.A."/>
            <person name="Ng W.-L."/>
            <person name="Kazmierczak K.M."/>
            <person name="Andrzejewski T.M."/>
            <person name="Davidsen T.M."/>
            <person name="Wayne K.J."/>
            <person name="Tettelin H."/>
            <person name="Glass J.I."/>
            <person name="Rusch D."/>
            <person name="Podicherti R."/>
            <person name="Tsui H.-C.T."/>
            <person name="Winkler M.E."/>
        </authorList>
    </citation>
    <scope>NUCLEOTIDE SEQUENCE</scope>
</reference>
<accession>A0A382IE91</accession>
<name>A0A382IE91_9ZZZZ</name>
<gene>
    <name evidence="1" type="ORF">METZ01_LOCUS250401</name>
</gene>
<dbReference type="EMBL" id="UINC01066635">
    <property type="protein sequence ID" value="SVB97547.1"/>
    <property type="molecule type" value="Genomic_DNA"/>
</dbReference>
<dbReference type="AlphaFoldDB" id="A0A382IE91"/>
<proteinExistence type="predicted"/>
<organism evidence="1">
    <name type="scientific">marine metagenome</name>
    <dbReference type="NCBI Taxonomy" id="408172"/>
    <lineage>
        <taxon>unclassified sequences</taxon>
        <taxon>metagenomes</taxon>
        <taxon>ecological metagenomes</taxon>
    </lineage>
</organism>
<feature type="non-terminal residue" evidence="1">
    <location>
        <position position="1"/>
    </location>
</feature>